<evidence type="ECO:0000313" key="2">
    <source>
        <dbReference type="Proteomes" id="UP000244013"/>
    </source>
</evidence>
<reference evidence="1 2" key="1">
    <citation type="submission" date="2018-04" db="EMBL/GenBank/DDBJ databases">
        <title>Genomic Encyclopedia of Type Strains, Phase III (KMG-III): the genomes of soil and plant-associated and newly described type strains.</title>
        <authorList>
            <person name="Whitman W."/>
        </authorList>
    </citation>
    <scope>NUCLEOTIDE SEQUENCE [LARGE SCALE GENOMIC DNA]</scope>
    <source>
        <strain evidence="1 2">MA-olki</strain>
    </source>
</reference>
<dbReference type="RefSeq" id="WP_167397706.1">
    <property type="nucleotide sequence ID" value="NZ_QAYE01000005.1"/>
</dbReference>
<dbReference type="AlphaFoldDB" id="A0A2T5U4Q6"/>
<comment type="caution">
    <text evidence="1">The sequence shown here is derived from an EMBL/GenBank/DDBJ whole genome shotgun (WGS) entry which is preliminary data.</text>
</comment>
<evidence type="ECO:0000313" key="1">
    <source>
        <dbReference type="EMBL" id="PTW46474.1"/>
    </source>
</evidence>
<accession>A0A2T5U4Q6</accession>
<sequence length="57" mass="6566">MTTDQDDTRFPADDSDDSSYFQRRAEWHEGRAKVAEDSSTRSLHLRFARLYAARAAS</sequence>
<gene>
    <name evidence="1" type="ORF">C8J25_105255</name>
</gene>
<dbReference type="EMBL" id="QAYE01000005">
    <property type="protein sequence ID" value="PTW46474.1"/>
    <property type="molecule type" value="Genomic_DNA"/>
</dbReference>
<protein>
    <submittedName>
        <fullName evidence="1">Uncharacterized protein</fullName>
    </submittedName>
</protein>
<organism evidence="1 2">
    <name type="scientific">Sphingomonas faeni</name>
    <dbReference type="NCBI Taxonomy" id="185950"/>
    <lineage>
        <taxon>Bacteria</taxon>
        <taxon>Pseudomonadati</taxon>
        <taxon>Pseudomonadota</taxon>
        <taxon>Alphaproteobacteria</taxon>
        <taxon>Sphingomonadales</taxon>
        <taxon>Sphingomonadaceae</taxon>
        <taxon>Sphingomonas</taxon>
    </lineage>
</organism>
<name>A0A2T5U4Q6_9SPHN</name>
<dbReference type="GeneID" id="91008086"/>
<proteinExistence type="predicted"/>
<dbReference type="Proteomes" id="UP000244013">
    <property type="component" value="Unassembled WGS sequence"/>
</dbReference>